<evidence type="ECO:0000259" key="6">
    <source>
        <dbReference type="PROSITE" id="PS51296"/>
    </source>
</evidence>
<dbReference type="GeneID" id="93457133"/>
<dbReference type="Pfam" id="PF19299">
    <property type="entry name" value="DUF5914"/>
    <property type="match status" value="1"/>
</dbReference>
<dbReference type="Proteomes" id="UP000006158">
    <property type="component" value="Chromosome"/>
</dbReference>
<feature type="domain" description="Rieske" evidence="6">
    <location>
        <begin position="62"/>
        <end position="152"/>
    </location>
</feature>
<name>I7FZS8_MYCS2</name>
<dbReference type="Pfam" id="PF00355">
    <property type="entry name" value="Rieske"/>
    <property type="match status" value="1"/>
</dbReference>
<dbReference type="EMBL" id="CP001663">
    <property type="protein sequence ID" value="AFP38752.1"/>
    <property type="molecule type" value="Genomic_DNA"/>
</dbReference>
<proteinExistence type="predicted"/>
<evidence type="ECO:0000256" key="3">
    <source>
        <dbReference type="ARBA" id="ARBA00023002"/>
    </source>
</evidence>
<dbReference type="InterPro" id="IPR050584">
    <property type="entry name" value="Cholesterol_7-desaturase"/>
</dbReference>
<dbReference type="PATRIC" id="fig|246196.56.peg.2340"/>
<dbReference type="GO" id="GO:0016705">
    <property type="term" value="F:oxidoreductase activity, acting on paired donors, with incorporation or reduction of molecular oxygen"/>
    <property type="evidence" value="ECO:0007669"/>
    <property type="project" value="UniProtKB-ARBA"/>
</dbReference>
<dbReference type="InterPro" id="IPR017941">
    <property type="entry name" value="Rieske_2Fe-2S"/>
</dbReference>
<evidence type="ECO:0000256" key="5">
    <source>
        <dbReference type="ARBA" id="ARBA00023014"/>
    </source>
</evidence>
<keyword evidence="1" id="KW-0001">2Fe-2S</keyword>
<reference evidence="7 8" key="1">
    <citation type="journal article" date="2007" name="Genome Biol.">
        <title>Interrupted coding sequences in Mycobacterium smegmatis: authentic mutations or sequencing errors?</title>
        <authorList>
            <person name="Deshayes C."/>
            <person name="Perrodou E."/>
            <person name="Gallien S."/>
            <person name="Euphrasie D."/>
            <person name="Schaeffer C."/>
            <person name="Van-Dorsselaer A."/>
            <person name="Poch O."/>
            <person name="Lecompte O."/>
            <person name="Reyrat J.M."/>
        </authorList>
    </citation>
    <scope>NUCLEOTIDE SEQUENCE [LARGE SCALE GENOMIC DNA]</scope>
    <source>
        <strain evidence="8">ATCC 700084 / mc(2)155</strain>
    </source>
</reference>
<keyword evidence="3" id="KW-0560">Oxidoreductase</keyword>
<keyword evidence="5" id="KW-0411">Iron-sulfur</keyword>
<dbReference type="GO" id="GO:0051537">
    <property type="term" value="F:2 iron, 2 sulfur cluster binding"/>
    <property type="evidence" value="ECO:0007669"/>
    <property type="project" value="UniProtKB-KW"/>
</dbReference>
<dbReference type="InterPro" id="IPR036922">
    <property type="entry name" value="Rieske_2Fe-2S_sf"/>
</dbReference>
<keyword evidence="4" id="KW-0408">Iron</keyword>
<dbReference type="GO" id="GO:0046872">
    <property type="term" value="F:metal ion binding"/>
    <property type="evidence" value="ECO:0007669"/>
    <property type="project" value="UniProtKB-KW"/>
</dbReference>
<dbReference type="SUPFAM" id="SSF50022">
    <property type="entry name" value="ISP domain"/>
    <property type="match status" value="1"/>
</dbReference>
<dbReference type="Gene3D" id="2.102.10.10">
    <property type="entry name" value="Rieske [2Fe-2S] iron-sulphur domain"/>
    <property type="match status" value="1"/>
</dbReference>
<dbReference type="PANTHER" id="PTHR21266:SF60">
    <property type="entry name" value="3-KETOSTEROID-9-ALPHA-MONOOXYGENASE, OXYGENASE COMPONENT"/>
    <property type="match status" value="1"/>
</dbReference>
<evidence type="ECO:0000256" key="4">
    <source>
        <dbReference type="ARBA" id="ARBA00023004"/>
    </source>
</evidence>
<accession>I7FZS8</accession>
<protein>
    <submittedName>
        <fullName evidence="7">Rieske (2Fe-2S) region</fullName>
    </submittedName>
</protein>
<evidence type="ECO:0000313" key="8">
    <source>
        <dbReference type="Proteomes" id="UP000006158"/>
    </source>
</evidence>
<dbReference type="PROSITE" id="PS51296">
    <property type="entry name" value="RIESKE"/>
    <property type="match status" value="1"/>
</dbReference>
<evidence type="ECO:0000313" key="7">
    <source>
        <dbReference type="EMBL" id="AFP38752.1"/>
    </source>
</evidence>
<dbReference type="PANTHER" id="PTHR21266">
    <property type="entry name" value="IRON-SULFUR DOMAIN CONTAINING PROTEIN"/>
    <property type="match status" value="1"/>
</dbReference>
<gene>
    <name evidence="7" type="ordered locus">MSMEI_2282</name>
</gene>
<evidence type="ECO:0000256" key="1">
    <source>
        <dbReference type="ARBA" id="ARBA00022714"/>
    </source>
</evidence>
<dbReference type="KEGG" id="msg:MSMEI_2282"/>
<dbReference type="RefSeq" id="WP_014877360.1">
    <property type="nucleotide sequence ID" value="NC_008596.1"/>
</dbReference>
<organism evidence="7 8">
    <name type="scientific">Mycolicibacterium smegmatis (strain ATCC 700084 / mc(2)155)</name>
    <name type="common">Mycobacterium smegmatis</name>
    <dbReference type="NCBI Taxonomy" id="246196"/>
    <lineage>
        <taxon>Bacteria</taxon>
        <taxon>Bacillati</taxon>
        <taxon>Actinomycetota</taxon>
        <taxon>Actinomycetes</taxon>
        <taxon>Mycobacteriales</taxon>
        <taxon>Mycobacteriaceae</taxon>
        <taxon>Mycolicibacterium</taxon>
    </lineage>
</organism>
<dbReference type="CDD" id="cd03467">
    <property type="entry name" value="Rieske"/>
    <property type="match status" value="1"/>
</dbReference>
<dbReference type="InterPro" id="IPR045612">
    <property type="entry name" value="DUF5914"/>
</dbReference>
<dbReference type="GO" id="GO:0004497">
    <property type="term" value="F:monooxygenase activity"/>
    <property type="evidence" value="ECO:0007669"/>
    <property type="project" value="UniProtKB-ARBA"/>
</dbReference>
<sequence length="349" mass="38821">MAGHARRAEGELKIGDRWPKDWPLQLISSPRWSEQRPTYGEAKPAIIEAALRRSQRRPTGNWYVLGANREIRADRPFGTTIGGIEVVAWRDRQGHLRVGPRSCPHLGADLATGVVDDGSLICRWHGLPLTGKTCEFGWAPLPSHDDGVLAWVRLDELGGEDPLTVPVVPTRPAGETLHALTRLVGVCEPSDIIANRLDPWHGNWFHPYSFTRLEVLSTPTEEDDRFLLSVTFRLGRLGVPVVAEFTCPSARTIVMRIVDGEGAGSIVETHATPLGPGTDGRPRTAVVEAVVAQSDRAGFRHARRAAALITPLMRHAANRLWRDDLVYAERRYQIRHHQRDHRRTTGQGP</sequence>
<dbReference type="AlphaFoldDB" id="I7FZS8"/>
<keyword evidence="2" id="KW-0479">Metal-binding</keyword>
<evidence type="ECO:0000256" key="2">
    <source>
        <dbReference type="ARBA" id="ARBA00022723"/>
    </source>
</evidence>
<reference evidence="7 8" key="2">
    <citation type="journal article" date="2009" name="Genome Res.">
        <title>Ortho-proteogenomics: multiple proteomes investigation through orthology and a new MS-based protocol.</title>
        <authorList>
            <person name="Gallien S."/>
            <person name="Perrodou E."/>
            <person name="Carapito C."/>
            <person name="Deshayes C."/>
            <person name="Reyrat J.M."/>
            <person name="Van Dorsselaer A."/>
            <person name="Poch O."/>
            <person name="Schaeffer C."/>
            <person name="Lecompte O."/>
        </authorList>
    </citation>
    <scope>NUCLEOTIDE SEQUENCE [LARGE SCALE GENOMIC DNA]</scope>
    <source>
        <strain evidence="8">ATCC 700084 / mc(2)155</strain>
    </source>
</reference>